<dbReference type="Gene3D" id="3.40.30.10">
    <property type="entry name" value="Glutaredoxin"/>
    <property type="match status" value="1"/>
</dbReference>
<comment type="caution">
    <text evidence="1">The sequence shown here is derived from an EMBL/GenBank/DDBJ whole genome shotgun (WGS) entry which is preliminary data.</text>
</comment>
<name>A0ABV7K8M7_9HYPH</name>
<evidence type="ECO:0000313" key="1">
    <source>
        <dbReference type="EMBL" id="MFC3205652.1"/>
    </source>
</evidence>
<reference evidence="2" key="1">
    <citation type="journal article" date="2019" name="Int. J. Syst. Evol. Microbiol.">
        <title>The Global Catalogue of Microorganisms (GCM) 10K type strain sequencing project: providing services to taxonomists for standard genome sequencing and annotation.</title>
        <authorList>
            <consortium name="The Broad Institute Genomics Platform"/>
            <consortium name="The Broad Institute Genome Sequencing Center for Infectious Disease"/>
            <person name="Wu L."/>
            <person name="Ma J."/>
        </authorList>
    </citation>
    <scope>NUCLEOTIDE SEQUENCE [LARGE SCALE GENOMIC DNA]</scope>
    <source>
        <strain evidence="2">KCTC 52165</strain>
    </source>
</reference>
<accession>A0ABV7K8M7</accession>
<dbReference type="NCBIfam" id="NF033727">
    <property type="entry name" value="chaperon_ArsD"/>
    <property type="match status" value="1"/>
</dbReference>
<dbReference type="Pfam" id="PF06953">
    <property type="entry name" value="ArsD"/>
    <property type="match status" value="1"/>
</dbReference>
<gene>
    <name evidence="1" type="primary">arsD</name>
    <name evidence="1" type="ORF">ACFOHJ_05465</name>
</gene>
<dbReference type="Proteomes" id="UP001595583">
    <property type="component" value="Unassembled WGS sequence"/>
</dbReference>
<evidence type="ECO:0000313" key="2">
    <source>
        <dbReference type="Proteomes" id="UP001595583"/>
    </source>
</evidence>
<sequence>MTTITVYDPAMCCSTGICGTDVDQRLVDLAADLDWLKAQGVRVQRFGLSREPAEFAANDTIRQVMRDSEGDDLPVFMVDGALKAKARYPGRAELAEWAGMDAAKLKIAEQAPERGPSTEQAAAATACCGGVTRSASAKQTAGNCC</sequence>
<dbReference type="EMBL" id="JBHRTK010000006">
    <property type="protein sequence ID" value="MFC3205652.1"/>
    <property type="molecule type" value="Genomic_DNA"/>
</dbReference>
<dbReference type="InterPro" id="IPR010712">
    <property type="entry name" value="Arsenical-R_ArsD"/>
</dbReference>
<protein>
    <submittedName>
        <fullName evidence="1">Arsenite efflux transporter metallochaperone ArsD</fullName>
    </submittedName>
</protein>
<organism evidence="1 2">
    <name type="scientific">Aquamicrobium soli</name>
    <dbReference type="NCBI Taxonomy" id="1811518"/>
    <lineage>
        <taxon>Bacteria</taxon>
        <taxon>Pseudomonadati</taxon>
        <taxon>Pseudomonadota</taxon>
        <taxon>Alphaproteobacteria</taxon>
        <taxon>Hyphomicrobiales</taxon>
        <taxon>Phyllobacteriaceae</taxon>
        <taxon>Aquamicrobium</taxon>
    </lineage>
</organism>
<dbReference type="RefSeq" id="WP_378219317.1">
    <property type="nucleotide sequence ID" value="NZ_JBHRTK010000006.1"/>
</dbReference>
<proteinExistence type="predicted"/>
<keyword evidence="2" id="KW-1185">Reference proteome</keyword>